<sequence>MRDKNSKLSILMDKMNITGRELAGALNVDYSLVSKWRNNQRPLPLRSIHLKNMVNYFILIDRSTGQDILKDLLKEHDPKLNLGSETQLSVALSRWLTESTPLVTKNKESYCTNFNVYKGNSGRRLAVFKFFDYILNSKKQHNLMLISQENMTWLTEDSTFLKIWQQKLVEILHKNHKIQIIHWIDRYTENLSSIINLWLPLYFTGNIESFYYPKYTDTLFQGTLFIIKNNLVVTGMNSETPNNRYTALYNDTNTLNHYQWMFKMLLSNCQPLVKVYPLNDSLQMLKSIAQVNTTNNAILVSNLPIFSTITPKLFEEILSSNNLDDETLKKCLKYYESLNSIHNTLNIHSIKHIFNKSVIETAVHSENIIYDDLSSIAGVEITVTKDMFLRHIQGIIAQLEINNNYKVGLITSNPHPINLWVQEENCVFTWQPNKGKFIVVSTEPTVVHASYHEHQQIWESIPRINRDKRYVIAKLQELIALV</sequence>
<proteinExistence type="predicted"/>
<organism evidence="1 2">
    <name type="scientific">Desulfonispora thiosulfatigenes DSM 11270</name>
    <dbReference type="NCBI Taxonomy" id="656914"/>
    <lineage>
        <taxon>Bacteria</taxon>
        <taxon>Bacillati</taxon>
        <taxon>Bacillota</taxon>
        <taxon>Clostridia</taxon>
        <taxon>Eubacteriales</taxon>
        <taxon>Peptococcaceae</taxon>
        <taxon>Desulfonispora</taxon>
    </lineage>
</organism>
<dbReference type="Proteomes" id="UP000192731">
    <property type="component" value="Unassembled WGS sequence"/>
</dbReference>
<reference evidence="1 2" key="1">
    <citation type="submission" date="2017-04" db="EMBL/GenBank/DDBJ databases">
        <authorList>
            <person name="Afonso C.L."/>
            <person name="Miller P.J."/>
            <person name="Scott M.A."/>
            <person name="Spackman E."/>
            <person name="Goraichik I."/>
            <person name="Dimitrov K.M."/>
            <person name="Suarez D.L."/>
            <person name="Swayne D.E."/>
        </authorList>
    </citation>
    <scope>NUCLEOTIDE SEQUENCE [LARGE SCALE GENOMIC DNA]</scope>
    <source>
        <strain evidence="1 2">DSM 11270</strain>
    </source>
</reference>
<evidence type="ECO:0000313" key="2">
    <source>
        <dbReference type="Proteomes" id="UP000192731"/>
    </source>
</evidence>
<accession>A0A1W1V425</accession>
<keyword evidence="2" id="KW-1185">Reference proteome</keyword>
<dbReference type="OrthoDB" id="2738at2"/>
<dbReference type="EMBL" id="FWWT01000014">
    <property type="protein sequence ID" value="SMB87804.1"/>
    <property type="molecule type" value="Genomic_DNA"/>
</dbReference>
<dbReference type="SUPFAM" id="SSF47413">
    <property type="entry name" value="lambda repressor-like DNA-binding domains"/>
    <property type="match status" value="1"/>
</dbReference>
<dbReference type="STRING" id="656914.SAMN00017405_1772"/>
<dbReference type="GO" id="GO:0003677">
    <property type="term" value="F:DNA binding"/>
    <property type="evidence" value="ECO:0007669"/>
    <property type="project" value="InterPro"/>
</dbReference>
<gene>
    <name evidence="1" type="ORF">SAMN00017405_1772</name>
</gene>
<dbReference type="AlphaFoldDB" id="A0A1W1V425"/>
<protein>
    <submittedName>
        <fullName evidence="1">Uncharacterized protein</fullName>
    </submittedName>
</protein>
<evidence type="ECO:0000313" key="1">
    <source>
        <dbReference type="EMBL" id="SMB87804.1"/>
    </source>
</evidence>
<dbReference type="RefSeq" id="WP_084052752.1">
    <property type="nucleotide sequence ID" value="NZ_FWWT01000014.1"/>
</dbReference>
<dbReference type="InterPro" id="IPR010982">
    <property type="entry name" value="Lambda_DNA-bd_dom_sf"/>
</dbReference>
<name>A0A1W1V425_DESTI</name>